<dbReference type="PANTHER" id="PTHR43155:SF2">
    <property type="entry name" value="CYCLIC DI-GMP PHOSPHODIESTERASE PA4108"/>
    <property type="match status" value="1"/>
</dbReference>
<dbReference type="Pfam" id="PF13487">
    <property type="entry name" value="HD_5"/>
    <property type="match status" value="1"/>
</dbReference>
<evidence type="ECO:0000313" key="2">
    <source>
        <dbReference type="EMBL" id="ADD78959.1"/>
    </source>
</evidence>
<dbReference type="CDD" id="cd00077">
    <property type="entry name" value="HDc"/>
    <property type="match status" value="1"/>
</dbReference>
<dbReference type="PANTHER" id="PTHR43155">
    <property type="entry name" value="CYCLIC DI-GMP PHOSPHODIESTERASE PA4108-RELATED"/>
    <property type="match status" value="1"/>
</dbReference>
<dbReference type="eggNOG" id="COG2206">
    <property type="taxonomic scope" value="Bacteria"/>
</dbReference>
<protein>
    <submittedName>
        <fullName evidence="2">RpfG</fullName>
    </submittedName>
</protein>
<dbReference type="Pfam" id="PF11871">
    <property type="entry name" value="DUF3391"/>
    <property type="match status" value="1"/>
</dbReference>
<dbReference type="NCBIfam" id="TIGR00277">
    <property type="entry name" value="HDIG"/>
    <property type="match status" value="1"/>
</dbReference>
<sequence length="417" mass="47128">MPQFAQNDLHKTECLPISRYHPLILWREIVIKLITIDELKPGMFVHKLEVWWFKDKRIRNQMLITDQRQVSMFRHEGIQRLWIDMEKSISVTPSVPKKVDSGLRAPFSQEMEQAQHIFEQGKPKVLAMFSEARLGHGLNLNDMIAIVDQIAGSIEREPSALLRVAQLKDHDNYTYLHSMAVCGLMIAFGKKLGLDAQQLQRVGMGGLLHDLGKAAVPLAILNKPDTLNDEEFKIMCEHPIAGAQMLMDAQAGDDLVDIALHHHEKYDGSGYPYGLKGHEISVYSRMATICDVYDALTSTRPYRKGWTPAKTLQMMLSWPGHFDSTLLHAFVSTIGMYPVGSLVRLASGRIALVVKGGDKSLQRPTVHVFWSLHAQREIKPEVLDLGDSFCTDSIVCAEDNGRWDNVDLRRIWLLDAA</sequence>
<gene>
    <name evidence="2" type="primary">rpfG</name>
    <name evidence="2" type="ordered locus">PANA_3792</name>
</gene>
<keyword evidence="3" id="KW-1185">Reference proteome</keyword>
<reference evidence="2 3" key="1">
    <citation type="journal article" date="2010" name="J. Bacteriol.">
        <title>Genome sequence of Pantoea ananatis LMG20103, the causative agent of Eucalyptus blight and dieback.</title>
        <authorList>
            <person name="De Maayer P."/>
            <person name="Chan W.Y."/>
            <person name="Venter S.N."/>
            <person name="Toth I.K."/>
            <person name="Birch P.R."/>
            <person name="Joubert F."/>
            <person name="Coutinho T.A."/>
        </authorList>
    </citation>
    <scope>NUCLEOTIDE SEQUENCE [LARGE SCALE GENOMIC DNA]</scope>
    <source>
        <strain evidence="2 3">LMG 20103</strain>
    </source>
</reference>
<organism evidence="2 3">
    <name type="scientific">Pantoea ananatis (strain LMG 20103)</name>
    <dbReference type="NCBI Taxonomy" id="706191"/>
    <lineage>
        <taxon>Bacteria</taxon>
        <taxon>Pseudomonadati</taxon>
        <taxon>Pseudomonadota</taxon>
        <taxon>Gammaproteobacteria</taxon>
        <taxon>Enterobacterales</taxon>
        <taxon>Erwiniaceae</taxon>
        <taxon>Pantoea</taxon>
    </lineage>
</organism>
<dbReference type="PROSITE" id="PS51832">
    <property type="entry name" value="HD_GYP"/>
    <property type="match status" value="1"/>
</dbReference>
<dbReference type="STRING" id="706191.PANA_3792"/>
<name>D4GDD4_PANAM</name>
<dbReference type="InterPro" id="IPR037522">
    <property type="entry name" value="HD_GYP_dom"/>
</dbReference>
<evidence type="ECO:0000313" key="3">
    <source>
        <dbReference type="Proteomes" id="UP000001702"/>
    </source>
</evidence>
<dbReference type="SMART" id="SM00471">
    <property type="entry name" value="HDc"/>
    <property type="match status" value="1"/>
</dbReference>
<dbReference type="Proteomes" id="UP000001702">
    <property type="component" value="Chromosome"/>
</dbReference>
<dbReference type="AlphaFoldDB" id="D4GDD4"/>
<dbReference type="EMBL" id="CP001875">
    <property type="protein sequence ID" value="ADD78959.1"/>
    <property type="molecule type" value="Genomic_DNA"/>
</dbReference>
<dbReference type="KEGG" id="pam:PANA_3792"/>
<proteinExistence type="predicted"/>
<dbReference type="Gene3D" id="1.10.3210.10">
    <property type="entry name" value="Hypothetical protein af1432"/>
    <property type="match status" value="1"/>
</dbReference>
<dbReference type="InterPro" id="IPR021812">
    <property type="entry name" value="DUF3391"/>
</dbReference>
<dbReference type="InterPro" id="IPR003607">
    <property type="entry name" value="HD/PDEase_dom"/>
</dbReference>
<accession>D4GDD4</accession>
<evidence type="ECO:0000259" key="1">
    <source>
        <dbReference type="PROSITE" id="PS51832"/>
    </source>
</evidence>
<dbReference type="InterPro" id="IPR006675">
    <property type="entry name" value="HDIG_dom"/>
</dbReference>
<feature type="domain" description="HD-GYP" evidence="1">
    <location>
        <begin position="150"/>
        <end position="346"/>
    </location>
</feature>
<dbReference type="SUPFAM" id="SSF109604">
    <property type="entry name" value="HD-domain/PDEase-like"/>
    <property type="match status" value="1"/>
</dbReference>
<dbReference type="HOGENOM" id="CLU_000445_92_1_6"/>
<dbReference type="GO" id="GO:0008081">
    <property type="term" value="F:phosphoric diester hydrolase activity"/>
    <property type="evidence" value="ECO:0007669"/>
    <property type="project" value="UniProtKB-ARBA"/>
</dbReference>